<accession>A0A5E4MDW6</accession>
<dbReference type="AlphaFoldDB" id="A0A5E4MDW6"/>
<evidence type="ECO:0000313" key="1">
    <source>
        <dbReference type="EMBL" id="VVC28093.1"/>
    </source>
</evidence>
<evidence type="ECO:0000313" key="2">
    <source>
        <dbReference type="Proteomes" id="UP000325440"/>
    </source>
</evidence>
<sequence>MSRWVTVSPLTAKNRTYSHHHTEFSPPEQLTEQINMSFVLVVCCIPLRLPAAVTKTGRFRLNGKALPIHKGYSYIPTPQQTEKNKNKKRLIESDKQSDIRILANYFENNLKVLL</sequence>
<proteinExistence type="predicted"/>
<protein>
    <submittedName>
        <fullName evidence="1">Uncharacterized protein</fullName>
    </submittedName>
</protein>
<name>A0A5E4MDW6_9HEMI</name>
<dbReference type="Proteomes" id="UP000325440">
    <property type="component" value="Unassembled WGS sequence"/>
</dbReference>
<reference evidence="1 2" key="1">
    <citation type="submission" date="2019-08" db="EMBL/GenBank/DDBJ databases">
        <authorList>
            <person name="Alioto T."/>
            <person name="Alioto T."/>
            <person name="Gomez Garrido J."/>
        </authorList>
    </citation>
    <scope>NUCLEOTIDE SEQUENCE [LARGE SCALE GENOMIC DNA]</scope>
</reference>
<dbReference type="EMBL" id="CABPRJ010000478">
    <property type="protein sequence ID" value="VVC28093.1"/>
    <property type="molecule type" value="Genomic_DNA"/>
</dbReference>
<keyword evidence="2" id="KW-1185">Reference proteome</keyword>
<organism evidence="1 2">
    <name type="scientific">Cinara cedri</name>
    <dbReference type="NCBI Taxonomy" id="506608"/>
    <lineage>
        <taxon>Eukaryota</taxon>
        <taxon>Metazoa</taxon>
        <taxon>Ecdysozoa</taxon>
        <taxon>Arthropoda</taxon>
        <taxon>Hexapoda</taxon>
        <taxon>Insecta</taxon>
        <taxon>Pterygota</taxon>
        <taxon>Neoptera</taxon>
        <taxon>Paraneoptera</taxon>
        <taxon>Hemiptera</taxon>
        <taxon>Sternorrhyncha</taxon>
        <taxon>Aphidomorpha</taxon>
        <taxon>Aphidoidea</taxon>
        <taxon>Aphididae</taxon>
        <taxon>Lachninae</taxon>
        <taxon>Cinara</taxon>
    </lineage>
</organism>
<gene>
    <name evidence="1" type="ORF">CINCED_3A009479</name>
</gene>